<dbReference type="Gene3D" id="2.40.40.20">
    <property type="match status" value="1"/>
</dbReference>
<dbReference type="SMART" id="SM00382">
    <property type="entry name" value="AAA"/>
    <property type="match status" value="2"/>
</dbReference>
<feature type="region of interest" description="Disordered" evidence="5">
    <location>
        <begin position="1"/>
        <end position="35"/>
    </location>
</feature>
<dbReference type="SUPFAM" id="SSF54585">
    <property type="entry name" value="Cdc48 domain 2-like"/>
    <property type="match status" value="1"/>
</dbReference>
<dbReference type="SUPFAM" id="SSF50692">
    <property type="entry name" value="ADC-like"/>
    <property type="match status" value="1"/>
</dbReference>
<feature type="compositionally biased region" description="Acidic residues" evidence="5">
    <location>
        <begin position="212"/>
        <end position="226"/>
    </location>
</feature>
<dbReference type="FunFam" id="1.10.8.60:FF:000178">
    <property type="entry name" value="CDC48/VCP homolog, AAA superfamily"/>
    <property type="match status" value="1"/>
</dbReference>
<keyword evidence="4" id="KW-0067">ATP-binding</keyword>
<sequence length="763" mass="82243">MSGSDPDPEPSANASDDGVQLTVRAAEKRDAGRGVARIPEFARRQLGVLSGDTVVIGGKSRTVAKMWPADPSVPENVVQIDGDTRANAGVHVGDTVTVRAKDKSAIREADRVTLVAPPSVSDGQRQVAERKATKKLRNRPVRAGEQIRVEGFGQEPFTVADTDPDGDVRISSTTTIRIVDADGSSSQSKRKPGTSASETGSGGRSPTSSEAGTDDAGLETELEGTESGDTAGGSGPSSGVTYEDIGGLDEELELVREMIELPLSEPELFQRLGVEPPSGVLLYGPPGTGKTLIARAVANEVDAHFETISGPEIMSKYKGESEEQLRRTFERAREEAPTIVFFDEIDSIAGARDDEGDAENRIVGQLLTLMDGLDARGEVIVIGATNRVDTIDPALRRGGRFDREIQIGVPDEKGRKEILEVHTRGMPLADDVSVDAIARRTHGFVGADLDAVASEAAMAAIRGRPTDADGRTEWNRDPVVEKHHFDQALASVEPSAMREYVAESPDTDFTDVGGLEDAKGTLRESVEWPLTYDRLFEETNTDPPSGVLLYGPPGTGKTLLARALAGETDVNFVRVDGPEIVDRYVGESEKAIREVFERARQAAPSIVFFDEIDAITAARGEGHEVTERVVSQLLTELDGMRENPNLVVLAATNRKDQIDPALLRPGRLDTHVLVGEPGREAREKILEVHTRGKPLGEDVDLRDLAAELEGYTGADLEALVRDASMKAIREVATAYDPDEANDRADEVVIERRHLEEAREAVDL</sequence>
<dbReference type="PANTHER" id="PTHR23077">
    <property type="entry name" value="AAA-FAMILY ATPASE"/>
    <property type="match status" value="1"/>
</dbReference>
<reference evidence="9 10" key="1">
    <citation type="journal article" date="2014" name="PLoS Genet.">
        <title>Phylogenetically driven sequencing of extremely halophilic archaea reveals strategies for static and dynamic osmo-response.</title>
        <authorList>
            <person name="Becker E.A."/>
            <person name="Seitzer P.M."/>
            <person name="Tritt A."/>
            <person name="Larsen D."/>
            <person name="Krusor M."/>
            <person name="Yao A.I."/>
            <person name="Wu D."/>
            <person name="Madern D."/>
            <person name="Eisen J.A."/>
            <person name="Darling A.E."/>
            <person name="Facciotti M.T."/>
        </authorList>
    </citation>
    <scope>NUCLEOTIDE SEQUENCE [LARGE SCALE GENOMIC DNA]</scope>
    <source>
        <strain evidence="9 10">JCM 10879</strain>
    </source>
</reference>
<dbReference type="PROSITE" id="PS00674">
    <property type="entry name" value="AAA"/>
    <property type="match status" value="2"/>
</dbReference>
<dbReference type="FunFam" id="1.10.8.60:FF:000105">
    <property type="entry name" value="PeRoXisome assembly factor"/>
    <property type="match status" value="1"/>
</dbReference>
<dbReference type="PANTHER" id="PTHR23077:SF171">
    <property type="entry name" value="NUCLEAR VALOSIN-CONTAINING PROTEIN-LIKE"/>
    <property type="match status" value="1"/>
</dbReference>
<dbReference type="GO" id="GO:0016887">
    <property type="term" value="F:ATP hydrolysis activity"/>
    <property type="evidence" value="ECO:0007669"/>
    <property type="project" value="InterPro"/>
</dbReference>
<dbReference type="InterPro" id="IPR009010">
    <property type="entry name" value="Asp_de-COase-like_dom_sf"/>
</dbReference>
<dbReference type="InterPro" id="IPR041569">
    <property type="entry name" value="AAA_lid_3"/>
</dbReference>
<dbReference type="STRING" id="1227454.C446_17077"/>
<feature type="domain" description="CDC48 N-terminal subdomain" evidence="8">
    <location>
        <begin position="20"/>
        <end position="103"/>
    </location>
</feature>
<dbReference type="InterPro" id="IPR027417">
    <property type="entry name" value="P-loop_NTPase"/>
</dbReference>
<dbReference type="Gene3D" id="1.10.8.60">
    <property type="match status" value="2"/>
</dbReference>
<dbReference type="InterPro" id="IPR003959">
    <property type="entry name" value="ATPase_AAA_core"/>
</dbReference>
<evidence type="ECO:0000259" key="7">
    <source>
        <dbReference type="SMART" id="SM01072"/>
    </source>
</evidence>
<dbReference type="EMBL" id="AOMA01000183">
    <property type="protein sequence ID" value="EMA29396.1"/>
    <property type="molecule type" value="Genomic_DNA"/>
</dbReference>
<feature type="domain" description="AAA+ ATPase" evidence="6">
    <location>
        <begin position="276"/>
        <end position="411"/>
    </location>
</feature>
<feature type="compositionally biased region" description="Polar residues" evidence="5">
    <location>
        <begin position="194"/>
        <end position="211"/>
    </location>
</feature>
<gene>
    <name evidence="9" type="ORF">C446_17077</name>
</gene>
<feature type="domain" description="AAA+ ATPase" evidence="6">
    <location>
        <begin position="543"/>
        <end position="678"/>
    </location>
</feature>
<dbReference type="AlphaFoldDB" id="M0L773"/>
<evidence type="ECO:0000256" key="5">
    <source>
        <dbReference type="SAM" id="MobiDB-lite"/>
    </source>
</evidence>
<dbReference type="GO" id="GO:0005524">
    <property type="term" value="F:ATP binding"/>
    <property type="evidence" value="ECO:0007669"/>
    <property type="project" value="UniProtKB-KW"/>
</dbReference>
<dbReference type="FunFam" id="2.40.40.20:FF:000007">
    <property type="entry name" value="AAA family ATPase"/>
    <property type="match status" value="1"/>
</dbReference>
<comment type="similarity">
    <text evidence="1">Belongs to the AAA ATPase family. CDC48 subfamily.</text>
</comment>
<evidence type="ECO:0000256" key="1">
    <source>
        <dbReference type="ARBA" id="ARBA00009833"/>
    </source>
</evidence>
<dbReference type="GO" id="GO:0005737">
    <property type="term" value="C:cytoplasm"/>
    <property type="evidence" value="ECO:0007669"/>
    <property type="project" value="UniProtKB-ARBA"/>
</dbReference>
<dbReference type="Gene3D" id="3.10.330.10">
    <property type="match status" value="1"/>
</dbReference>
<evidence type="ECO:0000259" key="8">
    <source>
        <dbReference type="SMART" id="SM01073"/>
    </source>
</evidence>
<proteinExistence type="inferred from homology"/>
<dbReference type="Gene3D" id="3.40.50.300">
    <property type="entry name" value="P-loop containing nucleotide triphosphate hydrolases"/>
    <property type="match status" value="2"/>
</dbReference>
<evidence type="ECO:0000313" key="9">
    <source>
        <dbReference type="EMBL" id="EMA29396.1"/>
    </source>
</evidence>
<dbReference type="eggNOG" id="arCOG01308">
    <property type="taxonomic scope" value="Archaea"/>
</dbReference>
<dbReference type="SMART" id="SM01072">
    <property type="entry name" value="CDC48_2"/>
    <property type="match status" value="1"/>
</dbReference>
<evidence type="ECO:0000256" key="4">
    <source>
        <dbReference type="ARBA" id="ARBA00022840"/>
    </source>
</evidence>
<dbReference type="SMART" id="SM01073">
    <property type="entry name" value="CDC48_N"/>
    <property type="match status" value="1"/>
</dbReference>
<accession>M0L773</accession>
<dbReference type="FunFam" id="3.40.50.300:FF:000012">
    <property type="entry name" value="Transitional endoplasmic reticulum ATPase"/>
    <property type="match status" value="1"/>
</dbReference>
<dbReference type="PATRIC" id="fig|1227454.3.peg.3494"/>
<protein>
    <submittedName>
        <fullName evidence="9">Adenosinetriphosphatase</fullName>
    </submittedName>
</protein>
<dbReference type="Pfam" id="PF17862">
    <property type="entry name" value="AAA_lid_3"/>
    <property type="match status" value="2"/>
</dbReference>
<feature type="domain" description="CDC48" evidence="7">
    <location>
        <begin position="123"/>
        <end position="185"/>
    </location>
</feature>
<dbReference type="InterPro" id="IPR003960">
    <property type="entry name" value="ATPase_AAA_CS"/>
</dbReference>
<dbReference type="InterPro" id="IPR003338">
    <property type="entry name" value="CDC4_N-term_subdom"/>
</dbReference>
<dbReference type="RefSeq" id="WP_006674292.1">
    <property type="nucleotide sequence ID" value="NZ_AOMA01000183.1"/>
</dbReference>
<evidence type="ECO:0000313" key="10">
    <source>
        <dbReference type="Proteomes" id="UP000011607"/>
    </source>
</evidence>
<dbReference type="InterPro" id="IPR003593">
    <property type="entry name" value="AAA+_ATPase"/>
</dbReference>
<dbReference type="Pfam" id="PF00004">
    <property type="entry name" value="AAA"/>
    <property type="match status" value="2"/>
</dbReference>
<dbReference type="Pfam" id="PF02359">
    <property type="entry name" value="CDC48_N"/>
    <property type="match status" value="1"/>
</dbReference>
<dbReference type="OrthoDB" id="77269at2157"/>
<dbReference type="Proteomes" id="UP000011607">
    <property type="component" value="Unassembled WGS sequence"/>
</dbReference>
<dbReference type="InterPro" id="IPR004201">
    <property type="entry name" value="Cdc48_dom2"/>
</dbReference>
<dbReference type="FunFam" id="3.40.50.300:FF:000018">
    <property type="entry name" value="Cell division control 48"/>
    <property type="match status" value="1"/>
</dbReference>
<keyword evidence="2" id="KW-0677">Repeat</keyword>
<dbReference type="InterPro" id="IPR050168">
    <property type="entry name" value="AAA_ATPase_domain"/>
</dbReference>
<evidence type="ECO:0000256" key="3">
    <source>
        <dbReference type="ARBA" id="ARBA00022741"/>
    </source>
</evidence>
<name>M0L773_9EURY</name>
<feature type="region of interest" description="Disordered" evidence="5">
    <location>
        <begin position="118"/>
        <end position="243"/>
    </location>
</feature>
<dbReference type="InterPro" id="IPR029067">
    <property type="entry name" value="CDC48_domain_2-like_sf"/>
</dbReference>
<comment type="caution">
    <text evidence="9">The sequence shown here is derived from an EMBL/GenBank/DDBJ whole genome shotgun (WGS) entry which is preliminary data.</text>
</comment>
<evidence type="ECO:0000259" key="6">
    <source>
        <dbReference type="SMART" id="SM00382"/>
    </source>
</evidence>
<evidence type="ECO:0000256" key="2">
    <source>
        <dbReference type="ARBA" id="ARBA00022737"/>
    </source>
</evidence>
<dbReference type="SUPFAM" id="SSF52540">
    <property type="entry name" value="P-loop containing nucleoside triphosphate hydrolases"/>
    <property type="match status" value="2"/>
</dbReference>
<keyword evidence="10" id="KW-1185">Reference proteome</keyword>
<dbReference type="Pfam" id="PF02933">
    <property type="entry name" value="CDC48_2"/>
    <property type="match status" value="1"/>
</dbReference>
<organism evidence="9 10">
    <name type="scientific">Halobiforma nitratireducens JCM 10879</name>
    <dbReference type="NCBI Taxonomy" id="1227454"/>
    <lineage>
        <taxon>Archaea</taxon>
        <taxon>Methanobacteriati</taxon>
        <taxon>Methanobacteriota</taxon>
        <taxon>Stenosarchaea group</taxon>
        <taxon>Halobacteria</taxon>
        <taxon>Halobacteriales</taxon>
        <taxon>Natrialbaceae</taxon>
        <taxon>Halobiforma</taxon>
    </lineage>
</organism>
<keyword evidence="3" id="KW-0547">Nucleotide-binding</keyword>